<proteinExistence type="predicted"/>
<comment type="caution">
    <text evidence="2">The sequence shown here is derived from an EMBL/GenBank/DDBJ whole genome shotgun (WGS) entry which is preliminary data.</text>
</comment>
<keyword evidence="1" id="KW-1133">Transmembrane helix</keyword>
<dbReference type="Proteomes" id="UP000321055">
    <property type="component" value="Unassembled WGS sequence"/>
</dbReference>
<evidence type="ECO:0000313" key="2">
    <source>
        <dbReference type="EMBL" id="TXI29357.1"/>
    </source>
</evidence>
<evidence type="ECO:0000313" key="3">
    <source>
        <dbReference type="Proteomes" id="UP000321055"/>
    </source>
</evidence>
<keyword evidence="1" id="KW-0472">Membrane</keyword>
<organism evidence="2 3">
    <name type="scientific">Nitrosomonas oligotropha</name>
    <dbReference type="NCBI Taxonomy" id="42354"/>
    <lineage>
        <taxon>Bacteria</taxon>
        <taxon>Pseudomonadati</taxon>
        <taxon>Pseudomonadota</taxon>
        <taxon>Betaproteobacteria</taxon>
        <taxon>Nitrosomonadales</taxon>
        <taxon>Nitrosomonadaceae</taxon>
        <taxon>Nitrosomonas</taxon>
    </lineage>
</organism>
<feature type="transmembrane region" description="Helical" evidence="1">
    <location>
        <begin position="114"/>
        <end position="133"/>
    </location>
</feature>
<feature type="transmembrane region" description="Helical" evidence="1">
    <location>
        <begin position="40"/>
        <end position="61"/>
    </location>
</feature>
<evidence type="ECO:0000256" key="1">
    <source>
        <dbReference type="SAM" id="Phobius"/>
    </source>
</evidence>
<keyword evidence="1" id="KW-0812">Transmembrane</keyword>
<accession>A0A5C7VUN6</accession>
<dbReference type="EMBL" id="SSFX01000036">
    <property type="protein sequence ID" value="TXI29357.1"/>
    <property type="molecule type" value="Genomic_DNA"/>
</dbReference>
<feature type="transmembrane region" description="Helical" evidence="1">
    <location>
        <begin position="82"/>
        <end position="102"/>
    </location>
</feature>
<gene>
    <name evidence="2" type="ORF">E6Q60_04395</name>
</gene>
<name>A0A5C7VUN6_9PROT</name>
<evidence type="ECO:0008006" key="4">
    <source>
        <dbReference type="Google" id="ProtNLM"/>
    </source>
</evidence>
<protein>
    <recommendedName>
        <fullName evidence="4">DUF2721 domain-containing protein</fullName>
    </recommendedName>
</protein>
<dbReference type="AlphaFoldDB" id="A0A5C7VUN6"/>
<reference evidence="2 3" key="1">
    <citation type="submission" date="2018-09" db="EMBL/GenBank/DDBJ databases">
        <title>Metagenome Assembled Genomes from an Advanced Water Purification Facility.</title>
        <authorList>
            <person name="Stamps B.W."/>
            <person name="Spear J.R."/>
        </authorList>
    </citation>
    <scope>NUCLEOTIDE SEQUENCE [LARGE SCALE GENOMIC DNA]</scope>
    <source>
        <strain evidence="2">Bin_54_1</strain>
    </source>
</reference>
<sequence length="155" mass="17276">MKILFGVITIVVSASLITISIVTPEILSKNTFLANFINHEILNILAVIVTVTLVSITQVHLEFGRIERRLKEKIFPEARREINQTTWALGLSFILVLFALILRGGVADTNLMEVSLFNSFCLIMLLVATLSMIDVVHIMHVISDGEPIDDNTKES</sequence>